<proteinExistence type="predicted"/>
<accession>A0A9Q0LA51</accession>
<dbReference type="Gene3D" id="3.10.20.90">
    <property type="entry name" value="Phosphatidylinositol 3-kinase Catalytic Subunit, Chain A, domain 1"/>
    <property type="match status" value="1"/>
</dbReference>
<dbReference type="Gene3D" id="3.40.30.10">
    <property type="entry name" value="Glutaredoxin"/>
    <property type="match status" value="1"/>
</dbReference>
<dbReference type="Pfam" id="PF22566">
    <property type="entry name" value="UBA_8"/>
    <property type="match status" value="1"/>
</dbReference>
<dbReference type="InterPro" id="IPR036249">
    <property type="entry name" value="Thioredoxin-like_sf"/>
</dbReference>
<dbReference type="Proteomes" id="UP001149090">
    <property type="component" value="Unassembled WGS sequence"/>
</dbReference>
<feature type="compositionally biased region" description="Low complexity" evidence="7">
    <location>
        <begin position="52"/>
        <end position="76"/>
    </location>
</feature>
<dbReference type="Pfam" id="PF00789">
    <property type="entry name" value="UBX"/>
    <property type="match status" value="1"/>
</dbReference>
<evidence type="ECO:0000313" key="10">
    <source>
        <dbReference type="Proteomes" id="UP001149090"/>
    </source>
</evidence>
<dbReference type="GO" id="GO:0043130">
    <property type="term" value="F:ubiquitin binding"/>
    <property type="evidence" value="ECO:0007669"/>
    <property type="project" value="TreeGrafter"/>
</dbReference>
<evidence type="ECO:0000259" key="8">
    <source>
        <dbReference type="PROSITE" id="PS50033"/>
    </source>
</evidence>
<dbReference type="PANTHER" id="PTHR23322:SF1">
    <property type="entry name" value="FAS-ASSOCIATED FACTOR 2"/>
    <property type="match status" value="1"/>
</dbReference>
<organism evidence="9 10">
    <name type="scientific">Anaeramoeba ignava</name>
    <name type="common">Anaerobic marine amoeba</name>
    <dbReference type="NCBI Taxonomy" id="1746090"/>
    <lineage>
        <taxon>Eukaryota</taxon>
        <taxon>Metamonada</taxon>
        <taxon>Anaeramoebidae</taxon>
        <taxon>Anaeramoeba</taxon>
    </lineage>
</organism>
<dbReference type="Pfam" id="PF21021">
    <property type="entry name" value="FAF1"/>
    <property type="match status" value="1"/>
</dbReference>
<dbReference type="CDD" id="cd14273">
    <property type="entry name" value="UBA_TAP-C_like"/>
    <property type="match status" value="1"/>
</dbReference>
<dbReference type="SUPFAM" id="SSF54236">
    <property type="entry name" value="Ubiquitin-like"/>
    <property type="match status" value="1"/>
</dbReference>
<evidence type="ECO:0000256" key="3">
    <source>
        <dbReference type="ARBA" id="ARBA00022490"/>
    </source>
</evidence>
<evidence type="ECO:0000313" key="9">
    <source>
        <dbReference type="EMBL" id="KAJ5069127.1"/>
    </source>
</evidence>
<dbReference type="InterPro" id="IPR049483">
    <property type="entry name" value="FAF1_2-like_UAS"/>
</dbReference>
<keyword evidence="5 6" id="KW-0175">Coiled coil</keyword>
<comment type="subcellular location">
    <subcellularLocation>
        <location evidence="2">Cytoplasm</location>
    </subcellularLocation>
    <subcellularLocation>
        <location evidence="1">Endoplasmic reticulum</location>
    </subcellularLocation>
</comment>
<dbReference type="SUPFAM" id="SSF52833">
    <property type="entry name" value="Thioredoxin-like"/>
    <property type="match status" value="1"/>
</dbReference>
<dbReference type="InterPro" id="IPR054109">
    <property type="entry name" value="UBA_8"/>
</dbReference>
<keyword evidence="3" id="KW-0963">Cytoplasm</keyword>
<dbReference type="PROSITE" id="PS50033">
    <property type="entry name" value="UBX"/>
    <property type="match status" value="1"/>
</dbReference>
<evidence type="ECO:0000256" key="6">
    <source>
        <dbReference type="SAM" id="Coils"/>
    </source>
</evidence>
<reference evidence="9" key="1">
    <citation type="submission" date="2022-10" db="EMBL/GenBank/DDBJ databases">
        <title>Novel sulphate-reducing endosymbionts in the free-living metamonad Anaeramoeba.</title>
        <authorList>
            <person name="Jerlstrom-Hultqvist J."/>
            <person name="Cepicka I."/>
            <person name="Gallot-Lavallee L."/>
            <person name="Salas-Leiva D."/>
            <person name="Curtis B.A."/>
            <person name="Zahonova K."/>
            <person name="Pipaliya S."/>
            <person name="Dacks J."/>
            <person name="Roger A.J."/>
        </authorList>
    </citation>
    <scope>NUCLEOTIDE SEQUENCE</scope>
    <source>
        <strain evidence="9">BMAN</strain>
    </source>
</reference>
<gene>
    <name evidence="9" type="ORF">M0811_11883</name>
</gene>
<dbReference type="GO" id="GO:0036503">
    <property type="term" value="P:ERAD pathway"/>
    <property type="evidence" value="ECO:0007669"/>
    <property type="project" value="TreeGrafter"/>
</dbReference>
<dbReference type="OrthoDB" id="1026733at2759"/>
<evidence type="ECO:0000256" key="2">
    <source>
        <dbReference type="ARBA" id="ARBA00004496"/>
    </source>
</evidence>
<dbReference type="GO" id="GO:0005783">
    <property type="term" value="C:endoplasmic reticulum"/>
    <property type="evidence" value="ECO:0007669"/>
    <property type="project" value="UniProtKB-SubCell"/>
</dbReference>
<dbReference type="SMART" id="SM00166">
    <property type="entry name" value="UBX"/>
    <property type="match status" value="1"/>
</dbReference>
<evidence type="ECO:0000256" key="4">
    <source>
        <dbReference type="ARBA" id="ARBA00022824"/>
    </source>
</evidence>
<dbReference type="EMBL" id="JAPDFW010000108">
    <property type="protein sequence ID" value="KAJ5069127.1"/>
    <property type="molecule type" value="Genomic_DNA"/>
</dbReference>
<dbReference type="InterPro" id="IPR006577">
    <property type="entry name" value="UAS"/>
</dbReference>
<dbReference type="CDD" id="cd01767">
    <property type="entry name" value="UBX"/>
    <property type="match status" value="1"/>
</dbReference>
<dbReference type="SMART" id="SM00594">
    <property type="entry name" value="UAS"/>
    <property type="match status" value="1"/>
</dbReference>
<feature type="region of interest" description="Disordered" evidence="7">
    <location>
        <begin position="46"/>
        <end position="83"/>
    </location>
</feature>
<keyword evidence="4" id="KW-0256">Endoplasmic reticulum</keyword>
<evidence type="ECO:0000256" key="7">
    <source>
        <dbReference type="SAM" id="MobiDB-lite"/>
    </source>
</evidence>
<keyword evidence="10" id="KW-1185">Reference proteome</keyword>
<sequence length="417" mass="49489">MDSKQKLIDSLKELTGLGDNFCQNLLEKHNWNIQEATNDFFRNSIIDDSNEDQNQNQDEDQNQNQNQNNQNNNDNNDNNDKNKNQSMEIEKENSQNVFKKLFSNIMDKIQFYATESSNFPQYLNQKYGKDHPNFFEGNYQEAVNYAKISQKLLFVYLHSDPHFRTPDFCKNILYDNQIVDILNNDFVCWGAFVQQEQGFRISRMLEATTYPFIGIICFIPEAQTLWKSLEGDFTKEDLLKTLQSNLEKFSVEIAVRRYEEEQAQESKIIRENQDKEYYQSLILDQEREREELRELEQKKQKIEEEKQKKIAEEQKEKDKKEMLETFKKRLPKEPTENNQNTLTIAIKLPDSSRIQRKFLKTDTLRDLYDWVQIKSPDLIGNDFELAKNFPTTHFQNNETSLSSAGILNFDMLYLIKN</sequence>
<dbReference type="InterPro" id="IPR001012">
    <property type="entry name" value="UBX_dom"/>
</dbReference>
<dbReference type="SUPFAM" id="SSF46934">
    <property type="entry name" value="UBA-like"/>
    <property type="match status" value="1"/>
</dbReference>
<dbReference type="OMA" id="CLNYLQM"/>
<feature type="coiled-coil region" evidence="6">
    <location>
        <begin position="278"/>
        <end position="323"/>
    </location>
</feature>
<dbReference type="PANTHER" id="PTHR23322">
    <property type="entry name" value="FAS-ASSOCIATED PROTEIN"/>
    <property type="match status" value="1"/>
</dbReference>
<protein>
    <submittedName>
        <fullName evidence="9">Fas-associated protein</fullName>
    </submittedName>
</protein>
<dbReference type="InterPro" id="IPR050730">
    <property type="entry name" value="UBX_domain-protein"/>
</dbReference>
<dbReference type="InterPro" id="IPR009060">
    <property type="entry name" value="UBA-like_sf"/>
</dbReference>
<evidence type="ECO:0000256" key="5">
    <source>
        <dbReference type="ARBA" id="ARBA00023054"/>
    </source>
</evidence>
<name>A0A9Q0LA51_ANAIG</name>
<evidence type="ECO:0000256" key="1">
    <source>
        <dbReference type="ARBA" id="ARBA00004240"/>
    </source>
</evidence>
<dbReference type="InterPro" id="IPR029071">
    <property type="entry name" value="Ubiquitin-like_domsf"/>
</dbReference>
<feature type="domain" description="UBX" evidence="8">
    <location>
        <begin position="337"/>
        <end position="414"/>
    </location>
</feature>
<comment type="caution">
    <text evidence="9">The sequence shown here is derived from an EMBL/GenBank/DDBJ whole genome shotgun (WGS) entry which is preliminary data.</text>
</comment>
<dbReference type="Gene3D" id="1.10.8.10">
    <property type="entry name" value="DNA helicase RuvA subunit, C-terminal domain"/>
    <property type="match status" value="1"/>
</dbReference>
<dbReference type="AlphaFoldDB" id="A0A9Q0LA51"/>